<evidence type="ECO:0000313" key="1">
    <source>
        <dbReference type="EMBL" id="KAH7660141.1"/>
    </source>
</evidence>
<dbReference type="Proteomes" id="UP000827976">
    <property type="component" value="Chromosome 16"/>
</dbReference>
<reference evidence="2" key="1">
    <citation type="journal article" date="2022" name="Nat. Commun.">
        <title>Chromosome evolution and the genetic basis of agronomically important traits in greater yam.</title>
        <authorList>
            <person name="Bredeson J.V."/>
            <person name="Lyons J.B."/>
            <person name="Oniyinde I.O."/>
            <person name="Okereke N.R."/>
            <person name="Kolade O."/>
            <person name="Nnabue I."/>
            <person name="Nwadili C.O."/>
            <person name="Hribova E."/>
            <person name="Parker M."/>
            <person name="Nwogha J."/>
            <person name="Shu S."/>
            <person name="Carlson J."/>
            <person name="Kariba R."/>
            <person name="Muthemba S."/>
            <person name="Knop K."/>
            <person name="Barton G.J."/>
            <person name="Sherwood A.V."/>
            <person name="Lopez-Montes A."/>
            <person name="Asiedu R."/>
            <person name="Jamnadass R."/>
            <person name="Muchugi A."/>
            <person name="Goodstein D."/>
            <person name="Egesi C.N."/>
            <person name="Featherston J."/>
            <person name="Asfaw A."/>
            <person name="Simpson G.G."/>
            <person name="Dolezel J."/>
            <person name="Hendre P.S."/>
            <person name="Van Deynze A."/>
            <person name="Kumar P.L."/>
            <person name="Obidiegwu J.E."/>
            <person name="Bhattacharjee R."/>
            <person name="Rokhsar D.S."/>
        </authorList>
    </citation>
    <scope>NUCLEOTIDE SEQUENCE [LARGE SCALE GENOMIC DNA]</scope>
    <source>
        <strain evidence="2">cv. TDa95/00328</strain>
    </source>
</reference>
<comment type="caution">
    <text evidence="1">The sequence shown here is derived from an EMBL/GenBank/DDBJ whole genome shotgun (WGS) entry which is preliminary data.</text>
</comment>
<dbReference type="EMBL" id="CM037026">
    <property type="protein sequence ID" value="KAH7660141.1"/>
    <property type="molecule type" value="Genomic_DNA"/>
</dbReference>
<sequence length="84" mass="9117">MEAEAVVKRVREDGTEDNGAGGVLSIVEDGKTVDCISTVIPGWFSEMSPMWPGKITISKCDGVETHHQLIEGSCLFTVAQLFFD</sequence>
<organism evidence="1 2">
    <name type="scientific">Dioscorea alata</name>
    <name type="common">Purple yam</name>
    <dbReference type="NCBI Taxonomy" id="55571"/>
    <lineage>
        <taxon>Eukaryota</taxon>
        <taxon>Viridiplantae</taxon>
        <taxon>Streptophyta</taxon>
        <taxon>Embryophyta</taxon>
        <taxon>Tracheophyta</taxon>
        <taxon>Spermatophyta</taxon>
        <taxon>Magnoliopsida</taxon>
        <taxon>Liliopsida</taxon>
        <taxon>Dioscoreales</taxon>
        <taxon>Dioscoreaceae</taxon>
        <taxon>Dioscorea</taxon>
    </lineage>
</organism>
<proteinExistence type="predicted"/>
<evidence type="ECO:0000313" key="2">
    <source>
        <dbReference type="Proteomes" id="UP000827976"/>
    </source>
</evidence>
<keyword evidence="1" id="KW-0808">Transferase</keyword>
<accession>A0ACB7UIT1</accession>
<dbReference type="EC" id="2.5.1.16" evidence="1"/>
<name>A0ACB7UIT1_DIOAL</name>
<gene>
    <name evidence="1" type="ORF">IHE45_16G079900</name>
</gene>
<keyword evidence="2" id="KW-1185">Reference proteome</keyword>
<protein>
    <submittedName>
        <fullName evidence="1">Spermidine synthase protein</fullName>
        <ecNumber evidence="1">2.5.1.16</ecNumber>
    </submittedName>
</protein>